<dbReference type="Proteomes" id="UP000077266">
    <property type="component" value="Unassembled WGS sequence"/>
</dbReference>
<protein>
    <recommendedName>
        <fullName evidence="6">TPR-like protein</fullName>
    </recommendedName>
</protein>
<dbReference type="PANTHER" id="PTHR46423">
    <property type="entry name" value="RNA POLYMERASE II-ASSOCIATED PROTEIN 3"/>
    <property type="match status" value="1"/>
</dbReference>
<evidence type="ECO:0000313" key="5">
    <source>
        <dbReference type="Proteomes" id="UP000077266"/>
    </source>
</evidence>
<accession>A0A165I0J5</accession>
<dbReference type="InterPro" id="IPR019734">
    <property type="entry name" value="TPR_rpt"/>
</dbReference>
<dbReference type="STRING" id="1314781.A0A165I0J5"/>
<feature type="repeat" description="TPR" evidence="2">
    <location>
        <begin position="162"/>
        <end position="195"/>
    </location>
</feature>
<dbReference type="PANTHER" id="PTHR46423:SF1">
    <property type="entry name" value="RNA POLYMERASE II-ASSOCIATED PROTEIN 3"/>
    <property type="match status" value="1"/>
</dbReference>
<evidence type="ECO:0000256" key="3">
    <source>
        <dbReference type="SAM" id="MobiDB-lite"/>
    </source>
</evidence>
<organism evidence="4 5">
    <name type="scientific">Exidia glandulosa HHB12029</name>
    <dbReference type="NCBI Taxonomy" id="1314781"/>
    <lineage>
        <taxon>Eukaryota</taxon>
        <taxon>Fungi</taxon>
        <taxon>Dikarya</taxon>
        <taxon>Basidiomycota</taxon>
        <taxon>Agaricomycotina</taxon>
        <taxon>Agaricomycetes</taxon>
        <taxon>Auriculariales</taxon>
        <taxon>Exidiaceae</taxon>
        <taxon>Exidia</taxon>
    </lineage>
</organism>
<sequence>MSSDPESPPLGSSAAPRARASTSDIGPAPNNTSTTSPTSGQGIGVPNPEMLDLMTKLAMEDAEEMKRTGENPAEKIWRERSQWARDDARSAKLKEIGNAAFKQGDYKKAFVVYSACISRTPHLEVYSLNRAAAGLKLRLYTRVLLDAKRVVDDPRPSQASIAKAYFRAGQAGRALGNWDFAEGAFGEARNLAPGDASVLAEITELERIRVLPDDERTAWVEAQEPRNLEDVFGGEDTFERLVKEQVDVAEALPISSEEFWDAMM</sequence>
<feature type="compositionally biased region" description="Low complexity" evidence="3">
    <location>
        <begin position="29"/>
        <end position="39"/>
    </location>
</feature>
<keyword evidence="5" id="KW-1185">Reference proteome</keyword>
<keyword evidence="1 2" id="KW-0802">TPR repeat</keyword>
<feature type="compositionally biased region" description="Low complexity" evidence="3">
    <location>
        <begin position="9"/>
        <end position="21"/>
    </location>
</feature>
<dbReference type="SUPFAM" id="SSF48452">
    <property type="entry name" value="TPR-like"/>
    <property type="match status" value="1"/>
</dbReference>
<feature type="region of interest" description="Disordered" evidence="3">
    <location>
        <begin position="1"/>
        <end position="49"/>
    </location>
</feature>
<dbReference type="EMBL" id="KV426003">
    <property type="protein sequence ID" value="KZV92724.1"/>
    <property type="molecule type" value="Genomic_DNA"/>
</dbReference>
<proteinExistence type="predicted"/>
<dbReference type="SMART" id="SM00028">
    <property type="entry name" value="TPR"/>
    <property type="match status" value="2"/>
</dbReference>
<reference evidence="4 5" key="1">
    <citation type="journal article" date="2016" name="Mol. Biol. Evol.">
        <title>Comparative Genomics of Early-Diverging Mushroom-Forming Fungi Provides Insights into the Origins of Lignocellulose Decay Capabilities.</title>
        <authorList>
            <person name="Nagy L.G."/>
            <person name="Riley R."/>
            <person name="Tritt A."/>
            <person name="Adam C."/>
            <person name="Daum C."/>
            <person name="Floudas D."/>
            <person name="Sun H."/>
            <person name="Yadav J.S."/>
            <person name="Pangilinan J."/>
            <person name="Larsson K.H."/>
            <person name="Matsuura K."/>
            <person name="Barry K."/>
            <person name="Labutti K."/>
            <person name="Kuo R."/>
            <person name="Ohm R.A."/>
            <person name="Bhattacharya S.S."/>
            <person name="Shirouzu T."/>
            <person name="Yoshinaga Y."/>
            <person name="Martin F.M."/>
            <person name="Grigoriev I.V."/>
            <person name="Hibbett D.S."/>
        </authorList>
    </citation>
    <scope>NUCLEOTIDE SEQUENCE [LARGE SCALE GENOMIC DNA]</scope>
    <source>
        <strain evidence="4 5">HHB12029</strain>
    </source>
</reference>
<dbReference type="Gene3D" id="1.25.40.10">
    <property type="entry name" value="Tetratricopeptide repeat domain"/>
    <property type="match status" value="1"/>
</dbReference>
<dbReference type="InParanoid" id="A0A165I0J5"/>
<dbReference type="InterPro" id="IPR011990">
    <property type="entry name" value="TPR-like_helical_dom_sf"/>
</dbReference>
<dbReference type="PROSITE" id="PS50005">
    <property type="entry name" value="TPR"/>
    <property type="match status" value="1"/>
</dbReference>
<dbReference type="AlphaFoldDB" id="A0A165I0J5"/>
<dbReference type="GO" id="GO:0101031">
    <property type="term" value="C:protein folding chaperone complex"/>
    <property type="evidence" value="ECO:0007669"/>
    <property type="project" value="TreeGrafter"/>
</dbReference>
<dbReference type="InterPro" id="IPR051966">
    <property type="entry name" value="RPAP3"/>
</dbReference>
<dbReference type="OrthoDB" id="629492at2759"/>
<evidence type="ECO:0000313" key="4">
    <source>
        <dbReference type="EMBL" id="KZV92724.1"/>
    </source>
</evidence>
<gene>
    <name evidence="4" type="ORF">EXIGLDRAFT_836241</name>
</gene>
<evidence type="ECO:0000256" key="1">
    <source>
        <dbReference type="ARBA" id="ARBA00022803"/>
    </source>
</evidence>
<evidence type="ECO:0000256" key="2">
    <source>
        <dbReference type="PROSITE-ProRule" id="PRU00339"/>
    </source>
</evidence>
<name>A0A165I0J5_EXIGL</name>
<evidence type="ECO:0008006" key="6">
    <source>
        <dbReference type="Google" id="ProtNLM"/>
    </source>
</evidence>